<proteinExistence type="predicted"/>
<sequence length="5025" mass="535154">MAGKNVFLPTKNISRAEPGASGTVFRSHFKNGKNVKTLHIHNDYNTLRINEWSSYEQFKKTGAVTWFILGKERLHLDTIDLRGNSRVLIVSHTSMHVSINAILSDSSGQVFIAPSQSVSISAQLSSCLVAFNSSVLAFGSKTGSDVAIQRTLHVYGKLDLSHTPSVEIGRDGGSFIMHPGSYPNKLDFKNFVIKDGLGYQVNLLQNGQAKVMNIARGKFTMGTASSFNSSAQLTLLSDDVIINGVMTAPTLTSAVWNSLSVRLQGSLDTKVLSNVFKVNDVSVHGSLSIRNANMSMNVNSLSVSGTLTMAGVVKLFDQNGASNVNITVIERGMFKILGKSSSSASNFSEIGAGEIDVFGQFLAGIVTPSGGWNRLRVLQGGSMVVQFNDHLQIDTIEISGNLQVLSVANISGLTRARTGTINIANGGMFTLNSQKDTGISIIRVSNVEVNGTFLGGRVIPVEGWDRISVGSQGILTFELTDELRTDEIVVSGNLEVANNVSIRGYTRERINKVLVNAGGSLILNSQKVGTSYLRMSNVEINGQFFAGKVSTVEGWNRLAVQPQGNMNINLIGEFLVDDLEVSGILEITNNVSIRGYAKRRTSRVVVNVGGSLTLNSQKNGTSYLRMSIVEINGQFLIGDASTVEGWDHLMVKPKGIMKIKFTSDFQVDRLEVSGNMEIENSVIIRGFSENRTRDLVINNGGSITLDSQKTSGVSIIRVYNVTINGQFLAGTVSPGQGWNLFSIGLQGSMIIAFHGKLRVDNVIISGNLVVSNEVKIRGYSNIETLEFKLETGSSVKLMAESYNVSCGEKNVYSELQVLQLSIKGIFHAGPLSIHNGINDFSISNTGNFQFYPVGEFWFNHFNVNGRMTSYRDGIFEGRHNLPIPHAQFGPSSDVVIKRCFNNSRIIANIVTVAGKVVTDLLDIGENWQKLTVTGTFEFLPADTFNISKTVINGTWRSIKPFRDSIPLLGNTLVVNVGGLMSLNYQQKLEDPTLGSIPSTIRMTASIDIHGRFEAGSVNMFSDGLKISTHGLLTVDWGGYASGQGPGAGSASTSGSSGASHGGRGGKGAGISCYRLPYGSIYTRGTWGSGGGHAGNLGGRGGGKVHLEIQQRVHLDGRVQSSGEPGKGRNAGGGSGGSVWINCTEFNGKGFIYANGGKVSDDGGGGAGGRITVNYQHGVFHSDQTSAYGGTARVENGGPGVIYLFGQRPLNKNLRIDNKGKGAVVYQGSDFEKFKSSGAVAYLLPETDNFIFDFTFVEIYGTAHLYVDGERTQLTTKLVQGDDTGYIHVAPGNTLRLTADSTYRRTNVTWGPLIYQGAFFILPNATVEFREVSPSSKRPSYIDIWGQVVGNLAHLMVGFGATLTFKEIAPRSLTFVGITIQKKGRLVLESEYGNTTDCWDINLFADMGPLRRDGKLSVEGGGILETRRLRINAESLDIQYAGLINLNGQGYVAGQGIGAGDSTGSGAGYGGHGGLVSSGGTPGSPYGSILYPTHFGSGGGGSQGGKGGGFLELEIRVSLIVDGIITANGMTSSNNGGGSGGSILITTKALEGSGQITVKGGDGANGGGSGGRLAIYWHDREWWFGQLQAFGGSSSGNGGAGTIYLQDKQPGVFNRTLIIDSNNRPPSTPEIDYSNWRVDSGRTWLHSNETDMEFEEVHILRGGELAIYPGVKQAARVHKFVGDTTGILHVGPQQTVIGQFADDGEFEINTYVYEDGILHLPKSFLCREIQITNRGTINMIDVTLAHNCHLLLSRTGTTRLANKMGTFQFRSLIIADGGEMTSTSDVKNTSLILVMDEGNVQGGGRLHMTNMVIEAGNFTVDDLGIVQGDTYDNSCSHGNGLSHSFGSSGAGHGGTGGLGTNQNRVGTPYGNLYEPTDFGCRGGSINGPGLGGGIIKINVLNKFKVDGAVTCSGSSGKVSASGGGSGGSLWIETNIMQGYGKMQVNGGDGHQYSNVGTYDGGGGAGGRLAVYFKSNRTYSGTFEAYGGNSGTHGGTAGGAGTIFLYHRIYRHRTLIVSNHLRSPVKPRDEAISSYSDLSLIPGTAWLLTEGKIHEFAKDLNYHFEELQIYGGVHLAIHENSGGSPSLHFRHMIGDRSGTVHIGRDQKMDLNRTNIDLPFSVHVYDAGYLGLAPYTEVHGVNIHVDGVIENIDDLLLHHSGVLYLNEGAKTGNTHIKDAFKFRNIRIQAEGMIHMHSSPVSHGGMNLSVTSLTIEGGGKMVGSDLHIEATDLTIDAGGELSLAGEGYKLGDGTGQGVNGVINFGRGVGSGTGSSGGGHGGTGGRGSATKYVGLPYGNLYEPTDFGSSGGGVTGQEGRGGGRLFLDVSNLLEIDGDLSADGQAGTSHNGGGGGGSLWIYTNIIKGYGTIRANGGPGSSLGGGGSGGRIAVYFQKNETFSYFSYRAHGGVGGSNSEAGGAGTVFLYHLYHEHRTLLISNNGQSALNKHMTYTQLDREGGKAWIMPNSGIHKFADSESKFHFEELQIYGKAHFAFWPSNRTNISIYFRDMIGDRSGMVHVGAGQDLDLQREEIDLPFSVYVYKDGHLGLAPRTFVHGIEIILRGTLSHVRNITLHHGAQFWLLHGGRTKNMSIHQYQFDSVRIQDTAIVHAVTSPVKDPGITFVTQSMEIEGGGLMRGTRLTFTTTNLTIDDGGKLVADNLGYNTSHGFTGKGLHGLINPGAGLSSQYGGSGAGHGGRGGRGKLKNGAEITGAPYDDLYEPDMFGSAGGRRESTQRGGSGGGVIWMNVTNTINIDGIVTANGEAGPGTGSGGGSGGSIWVYCKRILGYGKISTNGGDGYMKDGYRPAGGGAGGRIAIYFQGNETSTYFVYEARGGAARGCQVGKEHLCEAEAGGPGTVFLYHMIEEHRTLLIHNGGQKPLVSAIADYNDLRKDGCKAWILPESGKHHFANRGQDFHFEELQIYGGGHLAIYTDPVGKPASLFFKHMIGDRSGVIHIGLNQVMDLRRDEIDLPFSVHVYLGGYLGLAPYTEVHGVTLYLSGVLAHVQNMTLHHGGAFWMYHGGRTTNQSNSTYKFDTVRIEDNGVIQGLTSPVDHPGVTFHVRALSVEGGGLFHATRPAIIAENITIDDGGRMSADGLGYNRTHMDLRGLHGIVNPGRGFLYSGAGHGGTGGQGSGSVQAGLPYDDLYEAVMFGSSGGGSKSGNGGGVMFFNVSDIFHIDGVVSANGHEVTKGRDGGGSGGSLYIYCYEIQGTGSLSVVGGRGGPEGGGGGGGGRISVYFIKNSTLTAKTLVRGGASSVEAGGSGTAFYYHLVQTHRTLLVDNDGQHPIAQVVDHYDDLSRQTGKTWILSNSGQHIFADTSHRFYFEELQIYGSAHLGITSSNITSRVTSLFFSFMIGDRSGTVHVGDRQVLDLRRKFIDFPAHARVYQGGYLGLADITEINKVSLHLAGTLAHVQNLTLLNGGILHHYLTGFTQNAPGRTIRFNETVRIMADSKILTYSENADDRTFTLECRILLIEGGAELRSKNFYLNAVNLTVDDGGIINLNNGGHLPMQGPGTVTTNNWRASGAGHGGTGGQPKCSGYKTCRIRRGLAYGDIVSPEEFGSGGDSNLGGTGGGKVKIDVHHTCKVDGFIEAKSLKTTAGGGGSGGSILIRTQSFTGGHTGALRVTGGTSQAGGGGAGGRIAVYYTNNLTEPFYGGVFETYGGDSPSGGEAGASGTTYLEHVTNGYITLRVDNNKHEPIRNIIRNEGCRVSTSGGSNSRQVYTIPGGVTVSSSTAYYTGPYPHYYPYNIGRMFDGNLNTRFITTATRPRLSINLKRVVFVNHVRIYPACSSGPAKFKLSGVDEAGRTFVIHRDYVNMAYGCTQGSYTDVSFMKNTTWIFIDLIAAVHQYTSLTEIEIFKGTSLPWQRYENLDVDSAVTWLLLNSSHYQFDEIHLLGSANVAFKNPANSRAQISIDNQRMYGDKSGTWHIGYNQRFGINITDPDTPLSLRVYEHGELSLPRKSFLKSVSVFLSGKLSGLEEVYVLHGGRLECTVASCIGAQCNSSEYNVKLLHIQDEGFVKLGDSEHMPELQLNLVNFTVYGGGHFVSHGRLTINASDTVAVNSGGILEQNHSGYTTGTGPGQGTGHVSGGSGGGYGGNGGRGVGTLLAGQTYGSLYTPHHFGSPGGFGQDYGNLYYGNYYYQRSSSQSNQVTTGGMGGIGGGSLRIHSKRTIIDGQISANGQNAPTGGQRSGCGGGSGGSVWITCDELDGYGSIQARGGAGSTGKAGGGSGGRVVVNYRDIHNYNGSFSVRGGTGIEDGASGTVYLEQGNGTHIMSRKLIVDNEGLSRPKAVDRNAGNLLNLFSGVYSEISQVGTVTWLTESNNYTFNELVLQGNSHLGIYGNASSEHVSLQANILTGDRSAVLHVGALQKVHFRDIDVYFPVNTFVYPRGSLFLPKRVSLREVWMYVNGSVSDSEEYVVDRDGQLHLWSGGNSEGEPEGTFVFVNISIRARGRLFATTLAGHGKMAVQCSRMVINAGGKFISNDVHLTAVNITIDAAGEITSSGLGYPVGKGPSYRNGSRPGAGGGHGGNGGRELYQLQSPLAYDSIYTPIEAGSGGGGSPGGGIIYINVSDLFRIEGNVRANGLEKNTGGGGGGTVLIRTSHFDGMGTVEASGGDGATRTVSGTQGGGGGGGRIAVYHSGINTFIGSLQTYGGESIAERGGPGTVYIQNDSGNTTQRQLIIDNGHTTASSNIIEVRQLFITDTRNYRYYVTSYTSPGGINLRTSGPPHCLRVWLSQCLAGNGQLSYVFSGTNHFYYSTSSKPELTYTFPYPITMDHLRIFPQCSSGYWTNYRVRAYLGSNKVFEQGLWTETELCSQGQYGKVEIQKEVNKIVISLSKVSTYAAMNEVQLFIQEVFPRTSQAVIQTPEAWIVNEDENKTEKEFLKFDKMILRHGGRLSWSGEGVHVGIDELDGDGTGSINVRSTQQLSVTHTTSYFKTELLAHVDSTLNLPKDFNCHSVKVVVRGAVNALEKVTVGPQCLFSLESESEKLNLTMTKLVVQTEGRMKLMARHDEVVVQGVSLDIRGGAR</sequence>
<dbReference type="OrthoDB" id="5965221at2759"/>
<feature type="region of interest" description="Disordered" evidence="1">
    <location>
        <begin position="4607"/>
        <end position="4627"/>
    </location>
</feature>
<accession>A0A6S7GTD4</accession>
<evidence type="ECO:0000256" key="1">
    <source>
        <dbReference type="SAM" id="MobiDB-lite"/>
    </source>
</evidence>
<keyword evidence="3" id="KW-1185">Reference proteome</keyword>
<protein>
    <submittedName>
        <fullName evidence="2">Uncharacterized protein</fullName>
    </submittedName>
</protein>
<reference evidence="2" key="1">
    <citation type="submission" date="2020-04" db="EMBL/GenBank/DDBJ databases">
        <authorList>
            <person name="Alioto T."/>
            <person name="Alioto T."/>
            <person name="Gomez Garrido J."/>
        </authorList>
    </citation>
    <scope>NUCLEOTIDE SEQUENCE</scope>
    <source>
        <strain evidence="2">A484AB</strain>
    </source>
</reference>
<dbReference type="Proteomes" id="UP001152795">
    <property type="component" value="Unassembled WGS sequence"/>
</dbReference>
<dbReference type="PANTHER" id="PTHR31513">
    <property type="entry name" value="EPHRIN TYPE-B RECEPTOR"/>
    <property type="match status" value="1"/>
</dbReference>
<feature type="region of interest" description="Disordered" evidence="1">
    <location>
        <begin position="4067"/>
        <end position="4091"/>
    </location>
</feature>
<evidence type="ECO:0000313" key="2">
    <source>
        <dbReference type="EMBL" id="CAB3989307.1"/>
    </source>
</evidence>
<evidence type="ECO:0000313" key="3">
    <source>
        <dbReference type="Proteomes" id="UP001152795"/>
    </source>
</evidence>
<feature type="region of interest" description="Disordered" evidence="1">
    <location>
        <begin position="1043"/>
        <end position="1065"/>
    </location>
</feature>
<feature type="compositionally biased region" description="Low complexity" evidence="1">
    <location>
        <begin position="1048"/>
        <end position="1058"/>
    </location>
</feature>
<gene>
    <name evidence="2" type="ORF">PACLA_8A072061</name>
</gene>
<dbReference type="PANTHER" id="PTHR31513:SF2">
    <property type="entry name" value="MRAZ"/>
    <property type="match status" value="1"/>
</dbReference>
<dbReference type="EMBL" id="CACRXK020001463">
    <property type="protein sequence ID" value="CAB3989307.1"/>
    <property type="molecule type" value="Genomic_DNA"/>
</dbReference>
<comment type="caution">
    <text evidence="2">The sequence shown here is derived from an EMBL/GenBank/DDBJ whole genome shotgun (WGS) entry which is preliminary data.</text>
</comment>
<name>A0A6S7GTD4_PARCT</name>
<feature type="non-terminal residue" evidence="2">
    <location>
        <position position="1"/>
    </location>
</feature>
<organism evidence="2 3">
    <name type="scientific">Paramuricea clavata</name>
    <name type="common">Red gorgonian</name>
    <name type="synonym">Violescent sea-whip</name>
    <dbReference type="NCBI Taxonomy" id="317549"/>
    <lineage>
        <taxon>Eukaryota</taxon>
        <taxon>Metazoa</taxon>
        <taxon>Cnidaria</taxon>
        <taxon>Anthozoa</taxon>
        <taxon>Octocorallia</taxon>
        <taxon>Malacalcyonacea</taxon>
        <taxon>Plexauridae</taxon>
        <taxon>Paramuricea</taxon>
    </lineage>
</organism>
<feature type="compositionally biased region" description="Gly residues" evidence="1">
    <location>
        <begin position="4072"/>
        <end position="4091"/>
    </location>
</feature>
<dbReference type="Gene3D" id="2.60.120.260">
    <property type="entry name" value="Galactose-binding domain-like"/>
    <property type="match status" value="1"/>
</dbReference>